<dbReference type="EMBL" id="CAXLJL010000057">
    <property type="protein sequence ID" value="CAL5130091.1"/>
    <property type="molecule type" value="Genomic_DNA"/>
</dbReference>
<accession>A0AAV2T177</accession>
<dbReference type="Pfam" id="PF00328">
    <property type="entry name" value="His_Phos_2"/>
    <property type="match status" value="1"/>
</dbReference>
<dbReference type="InterPro" id="IPR029033">
    <property type="entry name" value="His_PPase_superfam"/>
</dbReference>
<name>A0AAV2T177_CALDB</name>
<comment type="catalytic activity">
    <reaction evidence="3">
        <text>3-O-[beta-D-GlcA-(1-&gt;3)-beta-D-Gal-(1-&gt;3)-beta-D-Gal-(1-&gt;4)-beta-D-2-O-P-Xyl]-L-seryl-[protein] + H2O = 3-O-(beta-D-GlcA-(1-&gt;3)-beta-D-Gal-(1-&gt;3)-beta-D-Gal-(1-&gt;4)-beta-D-Xyl)-L-seryl-[protein] + phosphate</text>
        <dbReference type="Rhea" id="RHEA:56512"/>
        <dbReference type="Rhea" id="RHEA-COMP:12573"/>
        <dbReference type="Rhea" id="RHEA-COMP:14559"/>
        <dbReference type="ChEBI" id="CHEBI:15377"/>
        <dbReference type="ChEBI" id="CHEBI:43474"/>
        <dbReference type="ChEBI" id="CHEBI:132093"/>
        <dbReference type="ChEBI" id="CHEBI:140495"/>
    </reaction>
</comment>
<dbReference type="Gene3D" id="3.40.50.1240">
    <property type="entry name" value="Phosphoglycerate mutase-like"/>
    <property type="match status" value="1"/>
</dbReference>
<protein>
    <recommendedName>
        <fullName evidence="4">2-phosphoxylose phosphatase 1</fullName>
    </recommendedName>
    <alternativeName>
        <fullName evidence="5">Acid phosphatase-like protein 2</fullName>
    </alternativeName>
</protein>
<evidence type="ECO:0000313" key="7">
    <source>
        <dbReference type="Proteomes" id="UP001497525"/>
    </source>
</evidence>
<dbReference type="PANTHER" id="PTHR11567">
    <property type="entry name" value="ACID PHOSPHATASE-RELATED"/>
    <property type="match status" value="1"/>
</dbReference>
<dbReference type="SUPFAM" id="SSF53254">
    <property type="entry name" value="Phosphoglycerate mutase-like"/>
    <property type="match status" value="1"/>
</dbReference>
<evidence type="ECO:0000313" key="6">
    <source>
        <dbReference type="EMBL" id="CAL5130091.1"/>
    </source>
</evidence>
<dbReference type="Proteomes" id="UP001497525">
    <property type="component" value="Unassembled WGS sequence"/>
</dbReference>
<evidence type="ECO:0000256" key="4">
    <source>
        <dbReference type="ARBA" id="ARBA00040357"/>
    </source>
</evidence>
<evidence type="ECO:0000256" key="5">
    <source>
        <dbReference type="ARBA" id="ARBA00041499"/>
    </source>
</evidence>
<comment type="similarity">
    <text evidence="1">Belongs to the histidine acid phosphatase family.</text>
</comment>
<dbReference type="GO" id="GO:0016791">
    <property type="term" value="F:phosphatase activity"/>
    <property type="evidence" value="ECO:0007669"/>
    <property type="project" value="TreeGrafter"/>
</dbReference>
<dbReference type="AlphaFoldDB" id="A0AAV2T177"/>
<dbReference type="InterPro" id="IPR000560">
    <property type="entry name" value="His_Pase_clade-2"/>
</dbReference>
<evidence type="ECO:0000256" key="3">
    <source>
        <dbReference type="ARBA" id="ARBA00036311"/>
    </source>
</evidence>
<dbReference type="InterPro" id="IPR050645">
    <property type="entry name" value="Histidine_acid_phosphatase"/>
</dbReference>
<keyword evidence="2" id="KW-0378">Hydrolase</keyword>
<organism evidence="6 7">
    <name type="scientific">Calicophoron daubneyi</name>
    <name type="common">Rumen fluke</name>
    <name type="synonym">Paramphistomum daubneyi</name>
    <dbReference type="NCBI Taxonomy" id="300641"/>
    <lineage>
        <taxon>Eukaryota</taxon>
        <taxon>Metazoa</taxon>
        <taxon>Spiralia</taxon>
        <taxon>Lophotrochozoa</taxon>
        <taxon>Platyhelminthes</taxon>
        <taxon>Trematoda</taxon>
        <taxon>Digenea</taxon>
        <taxon>Plagiorchiida</taxon>
        <taxon>Pronocephalata</taxon>
        <taxon>Paramphistomoidea</taxon>
        <taxon>Paramphistomidae</taxon>
        <taxon>Calicophoron</taxon>
    </lineage>
</organism>
<proteinExistence type="inferred from homology"/>
<evidence type="ECO:0000256" key="1">
    <source>
        <dbReference type="ARBA" id="ARBA00005375"/>
    </source>
</evidence>
<gene>
    <name evidence="6" type="ORF">CDAUBV1_LOCUS1530</name>
</gene>
<dbReference type="PANTHER" id="PTHR11567:SF110">
    <property type="entry name" value="2-PHOSPHOXYLOSE PHOSPHATASE 1"/>
    <property type="match status" value="1"/>
</dbReference>
<evidence type="ECO:0000256" key="2">
    <source>
        <dbReference type="ARBA" id="ARBA00022801"/>
    </source>
</evidence>
<comment type="caution">
    <text evidence="6">The sequence shown here is derived from an EMBL/GenBank/DDBJ whole genome shotgun (WGS) entry which is preliminary data.</text>
</comment>
<reference evidence="6" key="1">
    <citation type="submission" date="2024-06" db="EMBL/GenBank/DDBJ databases">
        <authorList>
            <person name="Liu X."/>
            <person name="Lenzi L."/>
            <person name="Haldenby T S."/>
            <person name="Uol C."/>
        </authorList>
    </citation>
    <scope>NUCLEOTIDE SEQUENCE</scope>
</reference>
<sequence>MTAEAFLAGLYKEDSSCLDRPGLKWRPIPVHEEEQEHPLLHRTKKCARLKKLKRKQMKSKESLEYEAQHQEMFQRVQKFVRVNADRNTIKEISDSLTCMQAHDMALPKGCTDELLKEIHEVRDFYFDKKALGTKEIVRLRIGPLVNEIFNRIQLSTQRTGSCRLADPGCRAVFYSAHNSNIATLLSALGAFKRKRVEYAAAVILELWGPDPPGDISEYQIKLRYKRGWTDQYGNYTQIGCCSIDPPTKGCPLHTVLEYIKPMRINEHDYKLECE</sequence>